<dbReference type="InterPro" id="IPR033828">
    <property type="entry name" value="GATase1_CTP_Synthase"/>
</dbReference>
<dbReference type="InterPro" id="IPR017926">
    <property type="entry name" value="GATASE"/>
</dbReference>
<evidence type="ECO:0000256" key="13">
    <source>
        <dbReference type="ARBA" id="ARBA00075170"/>
    </source>
</evidence>
<keyword evidence="10" id="KW-0665">Pyrimidine biosynthesis</keyword>
<keyword evidence="8" id="KW-0460">Magnesium</keyword>
<comment type="similarity">
    <text evidence="2">Belongs to the CTP synthase family.</text>
</comment>
<sequence length="551" mass="62216">MSCRFIFVVGGVISGLGKGITTASLALLLEQSGYLTTVIKADPYLNLDAGTMNPIIHGETFVTEDGLETDQDLGHYERFLNRDLFKLNYMTAGQVFMSVIQNERQLKYDGQCVEFVRHVPEEINKRLQLLANKTRAEVVIVEIGGTVGDIQNILFLESIRQLKLRLRHLVMVIHVAYLPLPKTLGELKSKPVQQSVSFLLASGVQPDLIVTRAEKPIDKLRKEKIATFCNVYKEDIVDNPDLENVYQVPDYFKKQDLVKLVQQKLNLEPKKPDQALIDHWQQFVVKTKSHKSGPSIAIVGKYFQSGGYALEDAYVCVIESLRQAYFYHGFKPNYTWLSAEEIEQEGLSLLKGFDGLVVPQGWGSRGVEGKILTAQFARENRIPYLGLCFGMQMAVIEFARHVLKLEKANTTEVDPKTAYPVIDLMASQKLALDAKQYGGTIRLGAWPAKIKAGTLLNAAYQKYTNPHFHLPTVMERHRHRYEFNNQYLAQFEQKGLIASAKSPDGKLIEAIEIINHPFFIGVQYHPEYKSRPLAIHPLFLSFIEVASKGTS</sequence>
<feature type="domain" description="CTP synthase N-terminal" evidence="17">
    <location>
        <begin position="4"/>
        <end position="267"/>
    </location>
</feature>
<dbReference type="SUPFAM" id="SSF52540">
    <property type="entry name" value="P-loop containing nucleoside triphosphate hydrolases"/>
    <property type="match status" value="1"/>
</dbReference>
<dbReference type="PROSITE" id="PS51273">
    <property type="entry name" value="GATASE_TYPE_1"/>
    <property type="match status" value="1"/>
</dbReference>
<dbReference type="Pfam" id="PF06418">
    <property type="entry name" value="CTP_synth_N"/>
    <property type="match status" value="1"/>
</dbReference>
<accession>A0A1F7K9Y2</accession>
<evidence type="ECO:0000256" key="8">
    <source>
        <dbReference type="ARBA" id="ARBA00022842"/>
    </source>
</evidence>
<keyword evidence="9" id="KW-0315">Glutamine amidotransferase</keyword>
<dbReference type="NCBIfam" id="TIGR00337">
    <property type="entry name" value="PyrG"/>
    <property type="match status" value="1"/>
</dbReference>
<dbReference type="GO" id="GO:0005829">
    <property type="term" value="C:cytosol"/>
    <property type="evidence" value="ECO:0007669"/>
    <property type="project" value="TreeGrafter"/>
</dbReference>
<evidence type="ECO:0000256" key="3">
    <source>
        <dbReference type="ARBA" id="ARBA00012291"/>
    </source>
</evidence>
<feature type="domain" description="Glutamine amidotransferase" evidence="16">
    <location>
        <begin position="311"/>
        <end position="544"/>
    </location>
</feature>
<dbReference type="Gene3D" id="3.40.50.880">
    <property type="match status" value="1"/>
</dbReference>
<dbReference type="NCBIfam" id="NF003792">
    <property type="entry name" value="PRK05380.1"/>
    <property type="match status" value="1"/>
</dbReference>
<dbReference type="Pfam" id="PF00117">
    <property type="entry name" value="GATase"/>
    <property type="match status" value="1"/>
</dbReference>
<dbReference type="GO" id="GO:0044210">
    <property type="term" value="P:'de novo' CTP biosynthetic process"/>
    <property type="evidence" value="ECO:0007669"/>
    <property type="project" value="UniProtKB-UniPathway"/>
</dbReference>
<evidence type="ECO:0000256" key="5">
    <source>
        <dbReference type="ARBA" id="ARBA00022723"/>
    </source>
</evidence>
<keyword evidence="4" id="KW-0436">Ligase</keyword>
<protein>
    <recommendedName>
        <fullName evidence="12">CTP synthase</fullName>
        <ecNumber evidence="3">6.3.4.2</ecNumber>
    </recommendedName>
    <alternativeName>
        <fullName evidence="14">Cytidine 5'-triphosphate synthase</fullName>
    </alternativeName>
    <alternativeName>
        <fullName evidence="15">Cytidine triphosphate synthetase</fullName>
    </alternativeName>
    <alternativeName>
        <fullName evidence="13">UTP--ammonia ligase</fullName>
    </alternativeName>
</protein>
<evidence type="ECO:0000256" key="4">
    <source>
        <dbReference type="ARBA" id="ARBA00022598"/>
    </source>
</evidence>
<evidence type="ECO:0000256" key="12">
    <source>
        <dbReference type="ARBA" id="ARBA00070745"/>
    </source>
</evidence>
<dbReference type="Proteomes" id="UP000178450">
    <property type="component" value="Unassembled WGS sequence"/>
</dbReference>
<dbReference type="GO" id="GO:0097268">
    <property type="term" value="C:cytoophidium"/>
    <property type="evidence" value="ECO:0007669"/>
    <property type="project" value="UniProtKB-ARBA"/>
</dbReference>
<dbReference type="CDD" id="cd01746">
    <property type="entry name" value="GATase1_CTP_Synthase"/>
    <property type="match status" value="1"/>
</dbReference>
<proteinExistence type="inferred from homology"/>
<dbReference type="PANTHER" id="PTHR11550">
    <property type="entry name" value="CTP SYNTHASE"/>
    <property type="match status" value="1"/>
</dbReference>
<keyword evidence="7" id="KW-0067">ATP-binding</keyword>
<comment type="catalytic activity">
    <reaction evidence="11">
        <text>UTP + L-glutamine + ATP + H2O = CTP + L-glutamate + ADP + phosphate + 2 H(+)</text>
        <dbReference type="Rhea" id="RHEA:26426"/>
        <dbReference type="ChEBI" id="CHEBI:15377"/>
        <dbReference type="ChEBI" id="CHEBI:15378"/>
        <dbReference type="ChEBI" id="CHEBI:29985"/>
        <dbReference type="ChEBI" id="CHEBI:30616"/>
        <dbReference type="ChEBI" id="CHEBI:37563"/>
        <dbReference type="ChEBI" id="CHEBI:43474"/>
        <dbReference type="ChEBI" id="CHEBI:46398"/>
        <dbReference type="ChEBI" id="CHEBI:58359"/>
        <dbReference type="ChEBI" id="CHEBI:456216"/>
        <dbReference type="EC" id="6.3.4.2"/>
    </reaction>
</comment>
<evidence type="ECO:0000256" key="7">
    <source>
        <dbReference type="ARBA" id="ARBA00022840"/>
    </source>
</evidence>
<evidence type="ECO:0000256" key="9">
    <source>
        <dbReference type="ARBA" id="ARBA00022962"/>
    </source>
</evidence>
<evidence type="ECO:0000259" key="17">
    <source>
        <dbReference type="Pfam" id="PF06418"/>
    </source>
</evidence>
<evidence type="ECO:0000256" key="15">
    <source>
        <dbReference type="ARBA" id="ARBA00083191"/>
    </source>
</evidence>
<reference evidence="18 19" key="1">
    <citation type="journal article" date="2016" name="Nat. Commun.">
        <title>Thousands of microbial genomes shed light on interconnected biogeochemical processes in an aquifer system.</title>
        <authorList>
            <person name="Anantharaman K."/>
            <person name="Brown C.T."/>
            <person name="Hug L.A."/>
            <person name="Sharon I."/>
            <person name="Castelle C.J."/>
            <person name="Probst A.J."/>
            <person name="Thomas B.C."/>
            <person name="Singh A."/>
            <person name="Wilkins M.J."/>
            <person name="Karaoz U."/>
            <person name="Brodie E.L."/>
            <person name="Williams K.H."/>
            <person name="Hubbard S.S."/>
            <person name="Banfield J.F."/>
        </authorList>
    </citation>
    <scope>NUCLEOTIDE SEQUENCE [LARGE SCALE GENOMIC DNA]</scope>
</reference>
<evidence type="ECO:0000256" key="2">
    <source>
        <dbReference type="ARBA" id="ARBA00007533"/>
    </source>
</evidence>
<comment type="caution">
    <text evidence="18">The sequence shown here is derived from an EMBL/GenBank/DDBJ whole genome shotgun (WGS) entry which is preliminary data.</text>
</comment>
<dbReference type="UniPathway" id="UPA00159">
    <property type="reaction ID" value="UER00277"/>
</dbReference>
<evidence type="ECO:0000313" key="18">
    <source>
        <dbReference type="EMBL" id="OGK64641.1"/>
    </source>
</evidence>
<dbReference type="PANTHER" id="PTHR11550:SF0">
    <property type="entry name" value="CTP SYNTHASE-RELATED"/>
    <property type="match status" value="1"/>
</dbReference>
<dbReference type="InterPro" id="IPR004468">
    <property type="entry name" value="CTP_synthase"/>
</dbReference>
<dbReference type="InterPro" id="IPR029062">
    <property type="entry name" value="Class_I_gatase-like"/>
</dbReference>
<dbReference type="GO" id="GO:0003883">
    <property type="term" value="F:CTP synthase activity"/>
    <property type="evidence" value="ECO:0007669"/>
    <property type="project" value="UniProtKB-EC"/>
</dbReference>
<dbReference type="EC" id="6.3.4.2" evidence="3"/>
<dbReference type="GO" id="GO:0042802">
    <property type="term" value="F:identical protein binding"/>
    <property type="evidence" value="ECO:0007669"/>
    <property type="project" value="TreeGrafter"/>
</dbReference>
<keyword evidence="5" id="KW-0479">Metal-binding</keyword>
<dbReference type="AlphaFoldDB" id="A0A1F7K9Y2"/>
<evidence type="ECO:0000256" key="1">
    <source>
        <dbReference type="ARBA" id="ARBA00005171"/>
    </source>
</evidence>
<comment type="pathway">
    <text evidence="1">Pyrimidine metabolism; CTP biosynthesis via de novo pathway; CTP from UDP: step 2/2.</text>
</comment>
<organism evidence="18 19">
    <name type="scientific">Candidatus Roizmanbacteria bacterium RIFOXYA1_FULL_41_12</name>
    <dbReference type="NCBI Taxonomy" id="1802082"/>
    <lineage>
        <taxon>Bacteria</taxon>
        <taxon>Candidatus Roizmaniibacteriota</taxon>
    </lineage>
</organism>
<evidence type="ECO:0000259" key="16">
    <source>
        <dbReference type="Pfam" id="PF00117"/>
    </source>
</evidence>
<evidence type="ECO:0000256" key="11">
    <source>
        <dbReference type="ARBA" id="ARBA00047781"/>
    </source>
</evidence>
<evidence type="ECO:0000256" key="6">
    <source>
        <dbReference type="ARBA" id="ARBA00022741"/>
    </source>
</evidence>
<name>A0A1F7K9Y2_9BACT</name>
<dbReference type="GO" id="GO:0019856">
    <property type="term" value="P:pyrimidine nucleobase biosynthetic process"/>
    <property type="evidence" value="ECO:0007669"/>
    <property type="project" value="TreeGrafter"/>
</dbReference>
<dbReference type="InterPro" id="IPR017456">
    <property type="entry name" value="CTP_synthase_N"/>
</dbReference>
<dbReference type="GO" id="GO:0005524">
    <property type="term" value="F:ATP binding"/>
    <property type="evidence" value="ECO:0007669"/>
    <property type="project" value="UniProtKB-KW"/>
</dbReference>
<dbReference type="SUPFAM" id="SSF52317">
    <property type="entry name" value="Class I glutamine amidotransferase-like"/>
    <property type="match status" value="1"/>
</dbReference>
<dbReference type="EMBL" id="MGBG01000018">
    <property type="protein sequence ID" value="OGK64641.1"/>
    <property type="molecule type" value="Genomic_DNA"/>
</dbReference>
<dbReference type="Gene3D" id="3.40.50.300">
    <property type="entry name" value="P-loop containing nucleotide triphosphate hydrolases"/>
    <property type="match status" value="1"/>
</dbReference>
<evidence type="ECO:0000256" key="14">
    <source>
        <dbReference type="ARBA" id="ARBA00079941"/>
    </source>
</evidence>
<dbReference type="InterPro" id="IPR027417">
    <property type="entry name" value="P-loop_NTPase"/>
</dbReference>
<keyword evidence="6" id="KW-0547">Nucleotide-binding</keyword>
<dbReference type="GO" id="GO:0046872">
    <property type="term" value="F:metal ion binding"/>
    <property type="evidence" value="ECO:0007669"/>
    <property type="project" value="UniProtKB-KW"/>
</dbReference>
<evidence type="ECO:0000313" key="19">
    <source>
        <dbReference type="Proteomes" id="UP000178450"/>
    </source>
</evidence>
<evidence type="ECO:0000256" key="10">
    <source>
        <dbReference type="ARBA" id="ARBA00022975"/>
    </source>
</evidence>
<gene>
    <name evidence="18" type="ORF">A2209_03570</name>
</gene>
<dbReference type="FunFam" id="3.40.50.880:FF:000002">
    <property type="entry name" value="CTP synthase"/>
    <property type="match status" value="1"/>
</dbReference>
<dbReference type="FunFam" id="3.40.50.300:FF:000009">
    <property type="entry name" value="CTP synthase"/>
    <property type="match status" value="1"/>
</dbReference>